<evidence type="ECO:0000256" key="9">
    <source>
        <dbReference type="ARBA" id="ARBA00049940"/>
    </source>
</evidence>
<dbReference type="RefSeq" id="WP_203751628.1">
    <property type="nucleotide sequence ID" value="NZ_BONK01000005.1"/>
</dbReference>
<evidence type="ECO:0000256" key="4">
    <source>
        <dbReference type="ARBA" id="ARBA00022989"/>
    </source>
</evidence>
<keyword evidence="12" id="KW-1185">Reference proteome</keyword>
<proteinExistence type="inferred from homology"/>
<evidence type="ECO:0000256" key="6">
    <source>
        <dbReference type="ARBA" id="ARBA00023303"/>
    </source>
</evidence>
<keyword evidence="4 10" id="KW-1133">Transmembrane helix</keyword>
<evidence type="ECO:0000256" key="5">
    <source>
        <dbReference type="ARBA" id="ARBA00023136"/>
    </source>
</evidence>
<feature type="binding site" evidence="10">
    <location>
        <position position="73"/>
    </location>
    <ligand>
        <name>Na(+)</name>
        <dbReference type="ChEBI" id="CHEBI:29101"/>
        <note>structural</note>
    </ligand>
</feature>
<dbReference type="AlphaFoldDB" id="A0A919U232"/>
<dbReference type="PANTHER" id="PTHR28259">
    <property type="entry name" value="FLUORIDE EXPORT PROTEIN 1-RELATED"/>
    <property type="match status" value="1"/>
</dbReference>
<feature type="binding site" evidence="10">
    <location>
        <position position="76"/>
    </location>
    <ligand>
        <name>Na(+)</name>
        <dbReference type="ChEBI" id="CHEBI:29101"/>
        <note>structural</note>
    </ligand>
</feature>
<evidence type="ECO:0000256" key="7">
    <source>
        <dbReference type="ARBA" id="ARBA00035120"/>
    </source>
</evidence>
<dbReference type="HAMAP" id="MF_00454">
    <property type="entry name" value="FluC"/>
    <property type="match status" value="1"/>
</dbReference>
<comment type="function">
    <text evidence="9 10">Fluoride-specific ion channel. Important for reducing fluoride concentration in the cell, thus reducing its toxicity.</text>
</comment>
<comment type="caution">
    <text evidence="11">The sequence shown here is derived from an EMBL/GenBank/DDBJ whole genome shotgun (WGS) entry which is preliminary data.</text>
</comment>
<dbReference type="PANTHER" id="PTHR28259:SF1">
    <property type="entry name" value="FLUORIDE EXPORT PROTEIN 1-RELATED"/>
    <property type="match status" value="1"/>
</dbReference>
<comment type="similarity">
    <text evidence="7 10">Belongs to the fluoride channel Fluc/FEX (TC 1.A.43) family.</text>
</comment>
<evidence type="ECO:0000256" key="2">
    <source>
        <dbReference type="ARBA" id="ARBA00022475"/>
    </source>
</evidence>
<evidence type="ECO:0000256" key="3">
    <source>
        <dbReference type="ARBA" id="ARBA00022692"/>
    </source>
</evidence>
<dbReference type="Pfam" id="PF02537">
    <property type="entry name" value="CRCB"/>
    <property type="match status" value="1"/>
</dbReference>
<dbReference type="GO" id="GO:0062054">
    <property type="term" value="F:fluoride channel activity"/>
    <property type="evidence" value="ECO:0007669"/>
    <property type="project" value="UniProtKB-UniRule"/>
</dbReference>
<sequence>MTVLLMALLGGAGAATRFVVDGWFRGRWSTRLPFATIVINTTGSLLLGFLGGALATGAVGPSVLVVAGTGFCGGYTTFSTAMVETVRLAQAGAYRRAVLNAFGSLVVTVAAAALGVALADVLLGR</sequence>
<dbReference type="GO" id="GO:0140114">
    <property type="term" value="P:cellular detoxification of fluoride"/>
    <property type="evidence" value="ECO:0007669"/>
    <property type="project" value="UniProtKB-UniRule"/>
</dbReference>
<dbReference type="GO" id="GO:0046872">
    <property type="term" value="F:metal ion binding"/>
    <property type="evidence" value="ECO:0007669"/>
    <property type="project" value="UniProtKB-KW"/>
</dbReference>
<keyword evidence="10" id="KW-0406">Ion transport</keyword>
<protein>
    <recommendedName>
        <fullName evidence="10">Fluoride-specific ion channel FluC</fullName>
    </recommendedName>
</protein>
<comment type="activity regulation">
    <text evidence="10">Na(+) is not transported, but it plays an essential structural role and its presence is essential for fluoride channel function.</text>
</comment>
<dbReference type="EMBL" id="BONK01000005">
    <property type="protein sequence ID" value="GIG21067.1"/>
    <property type="molecule type" value="Genomic_DNA"/>
</dbReference>
<name>A0A919U232_9CELL</name>
<dbReference type="Proteomes" id="UP000632740">
    <property type="component" value="Unassembled WGS sequence"/>
</dbReference>
<evidence type="ECO:0000256" key="8">
    <source>
        <dbReference type="ARBA" id="ARBA00035585"/>
    </source>
</evidence>
<evidence type="ECO:0000256" key="10">
    <source>
        <dbReference type="HAMAP-Rule" id="MF_00454"/>
    </source>
</evidence>
<keyword evidence="5 10" id="KW-0472">Membrane</keyword>
<comment type="catalytic activity">
    <reaction evidence="8">
        <text>fluoride(in) = fluoride(out)</text>
        <dbReference type="Rhea" id="RHEA:76159"/>
        <dbReference type="ChEBI" id="CHEBI:17051"/>
    </reaction>
    <physiologicalReaction direction="left-to-right" evidence="8">
        <dbReference type="Rhea" id="RHEA:76160"/>
    </physiologicalReaction>
</comment>
<keyword evidence="6 10" id="KW-0407">Ion channel</keyword>
<evidence type="ECO:0000256" key="1">
    <source>
        <dbReference type="ARBA" id="ARBA00004651"/>
    </source>
</evidence>
<comment type="subcellular location">
    <subcellularLocation>
        <location evidence="1 10">Cell membrane</location>
        <topology evidence="1 10">Multi-pass membrane protein</topology>
    </subcellularLocation>
</comment>
<keyword evidence="3 10" id="KW-0812">Transmembrane</keyword>
<dbReference type="GO" id="GO:0005886">
    <property type="term" value="C:plasma membrane"/>
    <property type="evidence" value="ECO:0007669"/>
    <property type="project" value="UniProtKB-SubCell"/>
</dbReference>
<organism evidence="11 12">
    <name type="scientific">Cellulomonas chitinilytica</name>
    <dbReference type="NCBI Taxonomy" id="398759"/>
    <lineage>
        <taxon>Bacteria</taxon>
        <taxon>Bacillati</taxon>
        <taxon>Actinomycetota</taxon>
        <taxon>Actinomycetes</taxon>
        <taxon>Micrococcales</taxon>
        <taxon>Cellulomonadaceae</taxon>
        <taxon>Cellulomonas</taxon>
    </lineage>
</organism>
<gene>
    <name evidence="11" type="primary">crcB_2</name>
    <name evidence="10" type="synonym">crcB</name>
    <name evidence="10" type="synonym">fluC</name>
    <name evidence="11" type="ORF">Cch01nite_17910</name>
</gene>
<reference evidence="11" key="1">
    <citation type="submission" date="2021-01" db="EMBL/GenBank/DDBJ databases">
        <title>Whole genome shotgun sequence of Cellulomonas chitinilytica NBRC 110799.</title>
        <authorList>
            <person name="Komaki H."/>
            <person name="Tamura T."/>
        </authorList>
    </citation>
    <scope>NUCLEOTIDE SEQUENCE</scope>
    <source>
        <strain evidence="11">NBRC 110799</strain>
    </source>
</reference>
<feature type="transmembrane region" description="Helical" evidence="10">
    <location>
        <begin position="58"/>
        <end position="78"/>
    </location>
</feature>
<feature type="transmembrane region" description="Helical" evidence="10">
    <location>
        <begin position="98"/>
        <end position="123"/>
    </location>
</feature>
<dbReference type="InterPro" id="IPR003691">
    <property type="entry name" value="FluC"/>
</dbReference>
<evidence type="ECO:0000313" key="12">
    <source>
        <dbReference type="Proteomes" id="UP000632740"/>
    </source>
</evidence>
<keyword evidence="10" id="KW-0813">Transport</keyword>
<keyword evidence="2 10" id="KW-1003">Cell membrane</keyword>
<feature type="transmembrane region" description="Helical" evidence="10">
    <location>
        <begin position="30"/>
        <end position="51"/>
    </location>
</feature>
<keyword evidence="10" id="KW-0915">Sodium</keyword>
<accession>A0A919U232</accession>
<keyword evidence="10" id="KW-0479">Metal-binding</keyword>
<evidence type="ECO:0000313" key="11">
    <source>
        <dbReference type="EMBL" id="GIG21067.1"/>
    </source>
</evidence>